<sequence>MCSHSLRCRVLVSLLAAFLLGFGVLAYHLFDTRDQLRRGMVYIHAQEIAASLAMQGELDQLPLTHAGGELSYTLYDPDGKMQWYSSNLKRPRRLKSGTFAEEVGSFRWAMNSGRVISVPVRLADGSTLMVAKEDRLESRMIDDFLQARVRQGLVVLLPFCLLGLVLVLGLLHWTLRPVRQAARLAADIGPDEPGRRIPLDKLPREVLPLAKAANDGLDRLSQAYEYEQHIVADAAHELRTPLTVLSLRLQKFRREGKVDWAAVQADVAQTCKLVNQLLLLARADRGQAQAQPDTHRTPLPRTVREAVTGLLPLFDDRGRAVEVVIEAEQAWVSGDSDQLREAIRNVIENALFHGAGTVRVNLAPAQNGVLTLDVSDEGEGVALESQEVLFRRFRKGRQGSAGSGLGLAIVRRVMRNAGGEVRFISAGPCVIRLSFISA</sequence>
<dbReference type="GO" id="GO:0000155">
    <property type="term" value="F:phosphorelay sensor kinase activity"/>
    <property type="evidence" value="ECO:0007669"/>
    <property type="project" value="InterPro"/>
</dbReference>
<comment type="catalytic activity">
    <reaction evidence="1">
        <text>ATP + protein L-histidine = ADP + protein N-phospho-L-histidine.</text>
        <dbReference type="EC" id="2.7.13.3"/>
    </reaction>
</comment>
<dbReference type="CDD" id="cd00082">
    <property type="entry name" value="HisKA"/>
    <property type="match status" value="1"/>
</dbReference>
<feature type="domain" description="Histidine kinase" evidence="12">
    <location>
        <begin position="233"/>
        <end position="438"/>
    </location>
</feature>
<evidence type="ECO:0000313" key="14">
    <source>
        <dbReference type="EMBL" id="PVY62338.1"/>
    </source>
</evidence>
<accession>A0A2U1CMV5</accession>
<protein>
    <recommendedName>
        <fullName evidence="3">histidine kinase</fullName>
        <ecNumber evidence="3">2.7.13.3</ecNumber>
    </recommendedName>
</protein>
<feature type="domain" description="HAMP" evidence="13">
    <location>
        <begin position="172"/>
        <end position="225"/>
    </location>
</feature>
<dbReference type="PANTHER" id="PTHR45436">
    <property type="entry name" value="SENSOR HISTIDINE KINASE YKOH"/>
    <property type="match status" value="1"/>
</dbReference>
<name>A0A2U1CMV5_9BURK</name>
<keyword evidence="9" id="KW-0902">Two-component regulatory system</keyword>
<organism evidence="14 15">
    <name type="scientific">Pusillimonas noertemannii</name>
    <dbReference type="NCBI Taxonomy" id="305977"/>
    <lineage>
        <taxon>Bacteria</taxon>
        <taxon>Pseudomonadati</taxon>
        <taxon>Pseudomonadota</taxon>
        <taxon>Betaproteobacteria</taxon>
        <taxon>Burkholderiales</taxon>
        <taxon>Alcaligenaceae</taxon>
        <taxon>Pusillimonas</taxon>
    </lineage>
</organism>
<evidence type="ECO:0000256" key="4">
    <source>
        <dbReference type="ARBA" id="ARBA00022553"/>
    </source>
</evidence>
<dbReference type="InterPro" id="IPR003660">
    <property type="entry name" value="HAMP_dom"/>
</dbReference>
<keyword evidence="8 11" id="KW-1133">Transmembrane helix</keyword>
<dbReference type="Gene3D" id="3.30.565.10">
    <property type="entry name" value="Histidine kinase-like ATPase, C-terminal domain"/>
    <property type="match status" value="1"/>
</dbReference>
<dbReference type="GO" id="GO:0005886">
    <property type="term" value="C:plasma membrane"/>
    <property type="evidence" value="ECO:0007669"/>
    <property type="project" value="TreeGrafter"/>
</dbReference>
<evidence type="ECO:0000256" key="6">
    <source>
        <dbReference type="ARBA" id="ARBA00022692"/>
    </source>
</evidence>
<evidence type="ECO:0000256" key="2">
    <source>
        <dbReference type="ARBA" id="ARBA00004370"/>
    </source>
</evidence>
<dbReference type="PRINTS" id="PR00344">
    <property type="entry name" value="BCTRLSENSOR"/>
</dbReference>
<dbReference type="RefSeq" id="WP_218940643.1">
    <property type="nucleotide sequence ID" value="NZ_JACCEX010000002.1"/>
</dbReference>
<comment type="subcellular location">
    <subcellularLocation>
        <location evidence="2">Membrane</location>
    </subcellularLocation>
</comment>
<evidence type="ECO:0000259" key="13">
    <source>
        <dbReference type="PROSITE" id="PS50885"/>
    </source>
</evidence>
<evidence type="ECO:0000256" key="9">
    <source>
        <dbReference type="ARBA" id="ARBA00023012"/>
    </source>
</evidence>
<gene>
    <name evidence="14" type="ORF">C7440_1831</name>
</gene>
<evidence type="ECO:0000256" key="3">
    <source>
        <dbReference type="ARBA" id="ARBA00012438"/>
    </source>
</evidence>
<keyword evidence="15" id="KW-1185">Reference proteome</keyword>
<dbReference type="STRING" id="1231391.GCA_000308195_00545"/>
<dbReference type="SMART" id="SM00388">
    <property type="entry name" value="HisKA"/>
    <property type="match status" value="1"/>
</dbReference>
<keyword evidence="7 14" id="KW-0418">Kinase</keyword>
<keyword evidence="5" id="KW-0808">Transferase</keyword>
<dbReference type="PROSITE" id="PS50885">
    <property type="entry name" value="HAMP"/>
    <property type="match status" value="1"/>
</dbReference>
<feature type="transmembrane region" description="Helical" evidence="11">
    <location>
        <begin position="153"/>
        <end position="175"/>
    </location>
</feature>
<dbReference type="Pfam" id="PF02518">
    <property type="entry name" value="HATPase_c"/>
    <property type="match status" value="1"/>
</dbReference>
<evidence type="ECO:0000256" key="5">
    <source>
        <dbReference type="ARBA" id="ARBA00022679"/>
    </source>
</evidence>
<evidence type="ECO:0000313" key="15">
    <source>
        <dbReference type="Proteomes" id="UP000246145"/>
    </source>
</evidence>
<dbReference type="InterPro" id="IPR004358">
    <property type="entry name" value="Sig_transdc_His_kin-like_C"/>
</dbReference>
<dbReference type="SUPFAM" id="SSF47384">
    <property type="entry name" value="Homodimeric domain of signal transducing histidine kinase"/>
    <property type="match status" value="1"/>
</dbReference>
<dbReference type="InterPro" id="IPR036890">
    <property type="entry name" value="HATPase_C_sf"/>
</dbReference>
<dbReference type="Pfam" id="PF00512">
    <property type="entry name" value="HisKA"/>
    <property type="match status" value="1"/>
</dbReference>
<dbReference type="InterPro" id="IPR050428">
    <property type="entry name" value="TCS_sensor_his_kinase"/>
</dbReference>
<evidence type="ECO:0000256" key="8">
    <source>
        <dbReference type="ARBA" id="ARBA00022989"/>
    </source>
</evidence>
<keyword evidence="4" id="KW-0597">Phosphoprotein</keyword>
<dbReference type="AlphaFoldDB" id="A0A2U1CMV5"/>
<evidence type="ECO:0000259" key="12">
    <source>
        <dbReference type="PROSITE" id="PS50109"/>
    </source>
</evidence>
<dbReference type="PROSITE" id="PS50109">
    <property type="entry name" value="HIS_KIN"/>
    <property type="match status" value="1"/>
</dbReference>
<keyword evidence="6 11" id="KW-0812">Transmembrane</keyword>
<dbReference type="InterPro" id="IPR036097">
    <property type="entry name" value="HisK_dim/P_sf"/>
</dbReference>
<dbReference type="InterPro" id="IPR003594">
    <property type="entry name" value="HATPase_dom"/>
</dbReference>
<dbReference type="EMBL" id="QEKO01000002">
    <property type="protein sequence ID" value="PVY62338.1"/>
    <property type="molecule type" value="Genomic_DNA"/>
</dbReference>
<reference evidence="14 15" key="1">
    <citation type="submission" date="2018-04" db="EMBL/GenBank/DDBJ databases">
        <title>Genomic Encyclopedia of Type Strains, Phase IV (KMG-IV): sequencing the most valuable type-strain genomes for metagenomic binning, comparative biology and taxonomic classification.</title>
        <authorList>
            <person name="Goeker M."/>
        </authorList>
    </citation>
    <scope>NUCLEOTIDE SEQUENCE [LARGE SCALE GENOMIC DNA]</scope>
    <source>
        <strain evidence="14 15">DSM 10065</strain>
    </source>
</reference>
<keyword evidence="10 11" id="KW-0472">Membrane</keyword>
<dbReference type="SUPFAM" id="SSF55874">
    <property type="entry name" value="ATPase domain of HSP90 chaperone/DNA topoisomerase II/histidine kinase"/>
    <property type="match status" value="1"/>
</dbReference>
<dbReference type="PANTHER" id="PTHR45436:SF1">
    <property type="entry name" value="SENSOR PROTEIN QSEC"/>
    <property type="match status" value="1"/>
</dbReference>
<evidence type="ECO:0000256" key="11">
    <source>
        <dbReference type="SAM" id="Phobius"/>
    </source>
</evidence>
<evidence type="ECO:0000256" key="1">
    <source>
        <dbReference type="ARBA" id="ARBA00000085"/>
    </source>
</evidence>
<evidence type="ECO:0000256" key="10">
    <source>
        <dbReference type="ARBA" id="ARBA00023136"/>
    </source>
</evidence>
<evidence type="ECO:0000256" key="7">
    <source>
        <dbReference type="ARBA" id="ARBA00022777"/>
    </source>
</evidence>
<dbReference type="Gene3D" id="1.10.287.130">
    <property type="match status" value="1"/>
</dbReference>
<dbReference type="Proteomes" id="UP000246145">
    <property type="component" value="Unassembled WGS sequence"/>
</dbReference>
<dbReference type="CDD" id="cd00075">
    <property type="entry name" value="HATPase"/>
    <property type="match status" value="1"/>
</dbReference>
<proteinExistence type="predicted"/>
<dbReference type="InterPro" id="IPR005467">
    <property type="entry name" value="His_kinase_dom"/>
</dbReference>
<dbReference type="InterPro" id="IPR003661">
    <property type="entry name" value="HisK_dim/P_dom"/>
</dbReference>
<dbReference type="SMART" id="SM00387">
    <property type="entry name" value="HATPase_c"/>
    <property type="match status" value="1"/>
</dbReference>
<comment type="caution">
    <text evidence="14">The sequence shown here is derived from an EMBL/GenBank/DDBJ whole genome shotgun (WGS) entry which is preliminary data.</text>
</comment>
<dbReference type="EC" id="2.7.13.3" evidence="3"/>